<dbReference type="OrthoDB" id="412788at2759"/>
<dbReference type="InterPro" id="IPR044053">
    <property type="entry name" value="AsaB-like"/>
</dbReference>
<proteinExistence type="inferred from homology"/>
<dbReference type="RefSeq" id="XP_040627340.1">
    <property type="nucleotide sequence ID" value="XM_040775254.1"/>
</dbReference>
<dbReference type="PANTHER" id="PTHR34598">
    <property type="entry name" value="BLL6449 PROTEIN"/>
    <property type="match status" value="1"/>
</dbReference>
<feature type="non-terminal residue" evidence="2">
    <location>
        <position position="1"/>
    </location>
</feature>
<dbReference type="OMA" id="VCHARSV"/>
<dbReference type="PANTHER" id="PTHR34598:SF3">
    <property type="entry name" value="OXIDOREDUCTASE AN1597"/>
    <property type="match status" value="1"/>
</dbReference>
<comment type="similarity">
    <text evidence="1">Belongs to the asaB hydroxylase/desaturase family.</text>
</comment>
<evidence type="ECO:0000256" key="1">
    <source>
        <dbReference type="ARBA" id="ARBA00023604"/>
    </source>
</evidence>
<keyword evidence="3" id="KW-1185">Reference proteome</keyword>
<evidence type="ECO:0000313" key="2">
    <source>
        <dbReference type="EMBL" id="EJU00443.1"/>
    </source>
</evidence>
<dbReference type="GeneID" id="63690316"/>
<dbReference type="Proteomes" id="UP000030653">
    <property type="component" value="Unassembled WGS sequence"/>
</dbReference>
<protein>
    <submittedName>
        <fullName evidence="2">Uncharacterized protein</fullName>
    </submittedName>
</protein>
<evidence type="ECO:0000313" key="3">
    <source>
        <dbReference type="Proteomes" id="UP000030653"/>
    </source>
</evidence>
<dbReference type="HOGENOM" id="CLU_042688_6_0_1"/>
<organism evidence="2 3">
    <name type="scientific">Dacryopinax primogenitus (strain DJM 731)</name>
    <name type="common">Brown rot fungus</name>
    <dbReference type="NCBI Taxonomy" id="1858805"/>
    <lineage>
        <taxon>Eukaryota</taxon>
        <taxon>Fungi</taxon>
        <taxon>Dikarya</taxon>
        <taxon>Basidiomycota</taxon>
        <taxon>Agaricomycotina</taxon>
        <taxon>Dacrymycetes</taxon>
        <taxon>Dacrymycetales</taxon>
        <taxon>Dacrymycetaceae</taxon>
        <taxon>Dacryopinax</taxon>
    </lineage>
</organism>
<dbReference type="EMBL" id="JH795867">
    <property type="protein sequence ID" value="EJU00443.1"/>
    <property type="molecule type" value="Genomic_DNA"/>
</dbReference>
<sequence length="158" mass="17941">PDSVVHVDQTPQSGYERIFRHLSPADAESLSLGRVQIINVWSPIRGPVRDAPLAVCHARSVAPGDLVHQRLIYQDRESSTYLVQHNPVHEWYYLSNMSSDEALLIKCYDNKYPHSVTPHTGFVVADTESALPRQSIEVRCLVFFDDDTNKMEVMGTEY</sequence>
<gene>
    <name evidence="2" type="ORF">DACRYDRAFT_54441</name>
</gene>
<name>M5G9G8_DACPD</name>
<dbReference type="STRING" id="1858805.M5G9G8"/>
<dbReference type="NCBIfam" id="NF041278">
    <property type="entry name" value="CmcJ_NvfI_EfuI"/>
    <property type="match status" value="1"/>
</dbReference>
<reference evidence="2 3" key="1">
    <citation type="journal article" date="2012" name="Science">
        <title>The Paleozoic origin of enzymatic lignin decomposition reconstructed from 31 fungal genomes.</title>
        <authorList>
            <person name="Floudas D."/>
            <person name="Binder M."/>
            <person name="Riley R."/>
            <person name="Barry K."/>
            <person name="Blanchette R.A."/>
            <person name="Henrissat B."/>
            <person name="Martinez A.T."/>
            <person name="Otillar R."/>
            <person name="Spatafora J.W."/>
            <person name="Yadav J.S."/>
            <person name="Aerts A."/>
            <person name="Benoit I."/>
            <person name="Boyd A."/>
            <person name="Carlson A."/>
            <person name="Copeland A."/>
            <person name="Coutinho P.M."/>
            <person name="de Vries R.P."/>
            <person name="Ferreira P."/>
            <person name="Findley K."/>
            <person name="Foster B."/>
            <person name="Gaskell J."/>
            <person name="Glotzer D."/>
            <person name="Gorecki P."/>
            <person name="Heitman J."/>
            <person name="Hesse C."/>
            <person name="Hori C."/>
            <person name="Igarashi K."/>
            <person name="Jurgens J.A."/>
            <person name="Kallen N."/>
            <person name="Kersten P."/>
            <person name="Kohler A."/>
            <person name="Kuees U."/>
            <person name="Kumar T.K.A."/>
            <person name="Kuo A."/>
            <person name="LaButti K."/>
            <person name="Larrondo L.F."/>
            <person name="Lindquist E."/>
            <person name="Ling A."/>
            <person name="Lombard V."/>
            <person name="Lucas S."/>
            <person name="Lundell T."/>
            <person name="Martin R."/>
            <person name="McLaughlin D.J."/>
            <person name="Morgenstern I."/>
            <person name="Morin E."/>
            <person name="Murat C."/>
            <person name="Nagy L.G."/>
            <person name="Nolan M."/>
            <person name="Ohm R.A."/>
            <person name="Patyshakuliyeva A."/>
            <person name="Rokas A."/>
            <person name="Ruiz-Duenas F.J."/>
            <person name="Sabat G."/>
            <person name="Salamov A."/>
            <person name="Samejima M."/>
            <person name="Schmutz J."/>
            <person name="Slot J.C."/>
            <person name="St John F."/>
            <person name="Stenlid J."/>
            <person name="Sun H."/>
            <person name="Sun S."/>
            <person name="Syed K."/>
            <person name="Tsang A."/>
            <person name="Wiebenga A."/>
            <person name="Young D."/>
            <person name="Pisabarro A."/>
            <person name="Eastwood D.C."/>
            <person name="Martin F."/>
            <person name="Cullen D."/>
            <person name="Grigoriev I.V."/>
            <person name="Hibbett D.S."/>
        </authorList>
    </citation>
    <scope>NUCLEOTIDE SEQUENCE [LARGE SCALE GENOMIC DNA]</scope>
    <source>
        <strain evidence="2 3">DJM-731 SS1</strain>
    </source>
</reference>
<dbReference type="AlphaFoldDB" id="M5G9G8"/>
<accession>M5G9G8</accession>
<dbReference type="GO" id="GO:0016491">
    <property type="term" value="F:oxidoreductase activity"/>
    <property type="evidence" value="ECO:0007669"/>
    <property type="project" value="InterPro"/>
</dbReference>